<reference evidence="1 2" key="1">
    <citation type="submission" date="2021-03" db="EMBL/GenBank/DDBJ databases">
        <authorList>
            <person name="Shang D.-D."/>
            <person name="Du Z.-J."/>
            <person name="Chen G.-J."/>
        </authorList>
    </citation>
    <scope>NUCLEOTIDE SEQUENCE [LARGE SCALE GENOMIC DNA]</scope>
    <source>
        <strain evidence="1 2">F1192</strain>
    </source>
</reference>
<sequence>MITLSDFQAYLSAEIPLPQSESESSNYDEQQLLKWAVALSAQTETQQLAQLEKILTEMVVSDIQDALRLKLMGIVATATDRLITSLRQHYISELGPLDHEQLRYSAQVKSLYYLTILVYDGVIKRESQALAHQKQAAASSWRPFFSLSKKPPLILATAIYQSLSVYQKLIYEQAISYEYAQRYLWGAINQLYYLAHQSGITHVNLSRRVVMSQVMSVHEAYVQLCLISLLNTRAMRRANVILLQRLLPTWSSQVNATIEPLTDTRVFVNLQGSSAPVYLTASSSINPYEDDHHCLFIELRALASYLQQRHHELLQAGYESIEAQLVSKVLMAIKHRYLERQFTVPARLSPKQRAIIITGFNAIHYHVADGQGLMSMIAANKLPSEQLPRYDTQPKQDSLNANPNTDAAKLYVETFDSTDVTSTVRVLQLLSVPDIMQRQAIVDERMAARQRQVNATHQRQLNIDGALSSMASIETDEGISNRIEAVQDSLSPLSLMSLFLLCRPNSAGKLKWSLGMVRWLSLESKLVEVEWQALGHELTACALRLDNRSPTSQRSQRFAPALLIKGDKDLQTEPSIAVPPYQFQTGDRVIMRIHDSQEVLRLQECLINSEGFGQYKFVRL</sequence>
<dbReference type="Proteomes" id="UP000664554">
    <property type="component" value="Unassembled WGS sequence"/>
</dbReference>
<dbReference type="EMBL" id="JAGBKM010000006">
    <property type="protein sequence ID" value="MBO1530599.1"/>
    <property type="molecule type" value="Genomic_DNA"/>
</dbReference>
<protein>
    <recommendedName>
        <fullName evidence="3">GTPase</fullName>
    </recommendedName>
</protein>
<evidence type="ECO:0000313" key="2">
    <source>
        <dbReference type="Proteomes" id="UP000664554"/>
    </source>
</evidence>
<keyword evidence="2" id="KW-1185">Reference proteome</keyword>
<organism evidence="1 2">
    <name type="scientific">Psychrobacter coccoides</name>
    <dbReference type="NCBI Taxonomy" id="2818440"/>
    <lineage>
        <taxon>Bacteria</taxon>
        <taxon>Pseudomonadati</taxon>
        <taxon>Pseudomonadota</taxon>
        <taxon>Gammaproteobacteria</taxon>
        <taxon>Moraxellales</taxon>
        <taxon>Moraxellaceae</taxon>
        <taxon>Psychrobacter</taxon>
    </lineage>
</organism>
<name>A0ABS3NMG3_9GAMM</name>
<accession>A0ABS3NMG3</accession>
<proteinExistence type="predicted"/>
<gene>
    <name evidence="1" type="ORF">J3492_05160</name>
</gene>
<evidence type="ECO:0008006" key="3">
    <source>
        <dbReference type="Google" id="ProtNLM"/>
    </source>
</evidence>
<evidence type="ECO:0000313" key="1">
    <source>
        <dbReference type="EMBL" id="MBO1530599.1"/>
    </source>
</evidence>
<dbReference type="RefSeq" id="WP_207990585.1">
    <property type="nucleotide sequence ID" value="NZ_JAGBKM010000006.1"/>
</dbReference>
<comment type="caution">
    <text evidence="1">The sequence shown here is derived from an EMBL/GenBank/DDBJ whole genome shotgun (WGS) entry which is preliminary data.</text>
</comment>